<keyword evidence="3" id="KW-1185">Reference proteome</keyword>
<proteinExistence type="predicted"/>
<dbReference type="EMBL" id="CAWUPB010000913">
    <property type="protein sequence ID" value="CAK7332295.1"/>
    <property type="molecule type" value="Genomic_DNA"/>
</dbReference>
<evidence type="ECO:0000313" key="2">
    <source>
        <dbReference type="EMBL" id="CAK7332295.1"/>
    </source>
</evidence>
<dbReference type="Proteomes" id="UP001314170">
    <property type="component" value="Unassembled WGS sequence"/>
</dbReference>
<feature type="region of interest" description="Disordered" evidence="1">
    <location>
        <begin position="1"/>
        <end position="42"/>
    </location>
</feature>
<dbReference type="AlphaFoldDB" id="A0AAV1REY1"/>
<organism evidence="2 3">
    <name type="scientific">Dovyalis caffra</name>
    <dbReference type="NCBI Taxonomy" id="77055"/>
    <lineage>
        <taxon>Eukaryota</taxon>
        <taxon>Viridiplantae</taxon>
        <taxon>Streptophyta</taxon>
        <taxon>Embryophyta</taxon>
        <taxon>Tracheophyta</taxon>
        <taxon>Spermatophyta</taxon>
        <taxon>Magnoliopsida</taxon>
        <taxon>eudicotyledons</taxon>
        <taxon>Gunneridae</taxon>
        <taxon>Pentapetalae</taxon>
        <taxon>rosids</taxon>
        <taxon>fabids</taxon>
        <taxon>Malpighiales</taxon>
        <taxon>Salicaceae</taxon>
        <taxon>Flacourtieae</taxon>
        <taxon>Dovyalis</taxon>
    </lineage>
</organism>
<protein>
    <submittedName>
        <fullName evidence="2">Uncharacterized protein</fullName>
    </submittedName>
</protein>
<reference evidence="2 3" key="1">
    <citation type="submission" date="2024-01" db="EMBL/GenBank/DDBJ databases">
        <authorList>
            <person name="Waweru B."/>
        </authorList>
    </citation>
    <scope>NUCLEOTIDE SEQUENCE [LARGE SCALE GENOMIC DNA]</scope>
</reference>
<evidence type="ECO:0000256" key="1">
    <source>
        <dbReference type="SAM" id="MobiDB-lite"/>
    </source>
</evidence>
<accession>A0AAV1REY1</accession>
<gene>
    <name evidence="2" type="ORF">DCAF_LOCUS8908</name>
</gene>
<comment type="caution">
    <text evidence="2">The sequence shown here is derived from an EMBL/GenBank/DDBJ whole genome shotgun (WGS) entry which is preliminary data.</text>
</comment>
<sequence>MDPPPPPPPPLPPPPPPPPSPPPSTVPLLGPGRHGGGCLDSWLAEEGGEIGANIKATGAD</sequence>
<evidence type="ECO:0000313" key="3">
    <source>
        <dbReference type="Proteomes" id="UP001314170"/>
    </source>
</evidence>
<name>A0AAV1REY1_9ROSI</name>
<feature type="compositionally biased region" description="Pro residues" evidence="1">
    <location>
        <begin position="1"/>
        <end position="25"/>
    </location>
</feature>